<proteinExistence type="predicted"/>
<dbReference type="EMBL" id="JAUKTV010000001">
    <property type="protein sequence ID" value="KAK0747705.1"/>
    <property type="molecule type" value="Genomic_DNA"/>
</dbReference>
<protein>
    <submittedName>
        <fullName evidence="1">Uncharacterized protein</fullName>
    </submittedName>
</protein>
<dbReference type="Proteomes" id="UP001172159">
    <property type="component" value="Unassembled WGS sequence"/>
</dbReference>
<dbReference type="AlphaFoldDB" id="A0AA40K6H8"/>
<accession>A0AA40K6H8</accession>
<organism evidence="1 2">
    <name type="scientific">Apiosordaria backusii</name>
    <dbReference type="NCBI Taxonomy" id="314023"/>
    <lineage>
        <taxon>Eukaryota</taxon>
        <taxon>Fungi</taxon>
        <taxon>Dikarya</taxon>
        <taxon>Ascomycota</taxon>
        <taxon>Pezizomycotina</taxon>
        <taxon>Sordariomycetes</taxon>
        <taxon>Sordariomycetidae</taxon>
        <taxon>Sordariales</taxon>
        <taxon>Lasiosphaeriaceae</taxon>
        <taxon>Apiosordaria</taxon>
    </lineage>
</organism>
<keyword evidence="2" id="KW-1185">Reference proteome</keyword>
<sequence length="109" mass="12117">MCALGCLVWGNCQPAGGGCLNKRGETAVRTDAICKRSRPESITSGMDFQEFRTKAGRCSSRKRSEQRAATLSIANHDRDHDLDRANIPRVYLKLFLFSVLETSVRPLMA</sequence>
<name>A0AA40K6H8_9PEZI</name>
<evidence type="ECO:0000313" key="1">
    <source>
        <dbReference type="EMBL" id="KAK0747705.1"/>
    </source>
</evidence>
<reference evidence="1" key="1">
    <citation type="submission" date="2023-06" db="EMBL/GenBank/DDBJ databases">
        <title>Genome-scale phylogeny and comparative genomics of the fungal order Sordariales.</title>
        <authorList>
            <consortium name="Lawrence Berkeley National Laboratory"/>
            <person name="Hensen N."/>
            <person name="Bonometti L."/>
            <person name="Westerberg I."/>
            <person name="Brannstrom I.O."/>
            <person name="Guillou S."/>
            <person name="Cros-Aarteil S."/>
            <person name="Calhoun S."/>
            <person name="Haridas S."/>
            <person name="Kuo A."/>
            <person name="Mondo S."/>
            <person name="Pangilinan J."/>
            <person name="Riley R."/>
            <person name="Labutti K."/>
            <person name="Andreopoulos B."/>
            <person name="Lipzen A."/>
            <person name="Chen C."/>
            <person name="Yanf M."/>
            <person name="Daum C."/>
            <person name="Ng V."/>
            <person name="Clum A."/>
            <person name="Steindorff A."/>
            <person name="Ohm R."/>
            <person name="Martin F."/>
            <person name="Silar P."/>
            <person name="Natvig D."/>
            <person name="Lalanne C."/>
            <person name="Gautier V."/>
            <person name="Ament-Velasquez S.L."/>
            <person name="Kruys A."/>
            <person name="Hutchinson M.I."/>
            <person name="Powell A.J."/>
            <person name="Barry K."/>
            <person name="Miller A.N."/>
            <person name="Grigoriev I.V."/>
            <person name="Debuchy R."/>
            <person name="Gladieux P."/>
            <person name="Thoren M.H."/>
            <person name="Johannesson H."/>
        </authorList>
    </citation>
    <scope>NUCLEOTIDE SEQUENCE</scope>
    <source>
        <strain evidence="1">CBS 540.89</strain>
    </source>
</reference>
<gene>
    <name evidence="1" type="ORF">B0T21DRAFT_343454</name>
</gene>
<evidence type="ECO:0000313" key="2">
    <source>
        <dbReference type="Proteomes" id="UP001172159"/>
    </source>
</evidence>
<comment type="caution">
    <text evidence="1">The sequence shown here is derived from an EMBL/GenBank/DDBJ whole genome shotgun (WGS) entry which is preliminary data.</text>
</comment>